<protein>
    <submittedName>
        <fullName evidence="2">Right-handed parallel beta-helix repeat-containing protein</fullName>
    </submittedName>
</protein>
<dbReference type="OrthoDB" id="3333873at2"/>
<keyword evidence="1" id="KW-0732">Signal</keyword>
<dbReference type="AlphaFoldDB" id="A0A5B7X0V5"/>
<dbReference type="InterPro" id="IPR011050">
    <property type="entry name" value="Pectin_lyase_fold/virulence"/>
</dbReference>
<dbReference type="EMBL" id="CP040812">
    <property type="protein sequence ID" value="QCY69156.1"/>
    <property type="molecule type" value="Genomic_DNA"/>
</dbReference>
<feature type="chain" id="PRO_5023128933" evidence="1">
    <location>
        <begin position="25"/>
        <end position="816"/>
    </location>
</feature>
<dbReference type="PROSITE" id="PS51257">
    <property type="entry name" value="PROKAR_LIPOPROTEIN"/>
    <property type="match status" value="1"/>
</dbReference>
<dbReference type="SMART" id="SM00710">
    <property type="entry name" value="PbH1"/>
    <property type="match status" value="8"/>
</dbReference>
<organism evidence="2 3">
    <name type="scientific">Antarcticibacterium flavum</name>
    <dbReference type="NCBI Taxonomy" id="2058175"/>
    <lineage>
        <taxon>Bacteria</taxon>
        <taxon>Pseudomonadati</taxon>
        <taxon>Bacteroidota</taxon>
        <taxon>Flavobacteriia</taxon>
        <taxon>Flavobacteriales</taxon>
        <taxon>Flavobacteriaceae</taxon>
        <taxon>Antarcticibacterium</taxon>
    </lineage>
</organism>
<accession>A0A5B7X0V5</accession>
<dbReference type="SUPFAM" id="SSF51126">
    <property type="entry name" value="Pectin lyase-like"/>
    <property type="match status" value="1"/>
</dbReference>
<feature type="signal peptide" evidence="1">
    <location>
        <begin position="1"/>
        <end position="24"/>
    </location>
</feature>
<proteinExistence type="predicted"/>
<evidence type="ECO:0000256" key="1">
    <source>
        <dbReference type="SAM" id="SignalP"/>
    </source>
</evidence>
<evidence type="ECO:0000313" key="3">
    <source>
        <dbReference type="Proteomes" id="UP000309016"/>
    </source>
</evidence>
<keyword evidence="3" id="KW-1185">Reference proteome</keyword>
<dbReference type="Proteomes" id="UP000309016">
    <property type="component" value="Chromosome"/>
</dbReference>
<dbReference type="KEGG" id="afla:FHG64_06930"/>
<gene>
    <name evidence="2" type="ORF">FHG64_06930</name>
</gene>
<dbReference type="InterPro" id="IPR012334">
    <property type="entry name" value="Pectin_lyas_fold"/>
</dbReference>
<name>A0A5B7X0V5_9FLAO</name>
<dbReference type="RefSeq" id="WP_139065731.1">
    <property type="nucleotide sequence ID" value="NZ_CP040812.1"/>
</dbReference>
<sequence>MPKKITPKILLQFLKITFCFSLFLSCSTDETLETIAENTPQKTNNTGKALYYKGVFATANSQFRGVFDLNLPEGMQDLNKLNSSATGKIKLHTGEVFEAMATEMRSKASESDFKVFFDSEDLQFTFMLDENDQPLIQDVVYKNQQGAIVAAEETEENPVTPVTGTYKCTNCENQNTDVNGIALNNNERTFNMLLTTRDGGTSLTIQTIVGMLVNTELLVNETCNTVDGITYCTIKGGEGLTREPLTWTGVHKYSEDGSNDCGSISGTFQYDSAELGAIKGEFQSDNSCPTSYFVSPAGNDENTGLSPQDAWRSINKLNNTTILPDTKIFLEGNQDHEGNLYLDSKDANDPARPVIISSYGNGKARIKAGLEYGIYAYNTSGIKINNLIVAGSGMESNQNSGIYFYNDLPGNTKLGFVEITNSEVHGFRDNGIVIGAWNANSKNSGFKDVLIENNKVYNILDNGIQSFGYFSSTKTGYAHSNIIVRNCEVFNIKGYSKNQHSGNGILLSDVQNSVIEYSTVYNSGSGNTFTQGGPVGIWYWDADQVTIQFNEVYGMGSASNKDGGGFDMDGGVTNGIMQYNYSHDNDGAGYLIGQFTGARPMQNIIVRYNISENDAATNGGSVYLFNGANVAMKDIYVYNNTFYIKEQSSNKASAAVKYITWKPVKDNINFYNNILFAENGADLINIPAGYKGYFAGNIYHTTDTFSINYDGKVYNSLEDFRTSGNEIYKNTAVGLQEDPLLSSPGNGGIIGFGKSLPNLTAYKLKSGSPAIDSGILIDLDLGEIDFYGTALTNYVEPDIGAHEEVTSKRSQPVATK</sequence>
<dbReference type="Gene3D" id="2.160.20.10">
    <property type="entry name" value="Single-stranded right-handed beta-helix, Pectin lyase-like"/>
    <property type="match status" value="1"/>
</dbReference>
<reference evidence="2 3" key="1">
    <citation type="submission" date="2019-06" db="EMBL/GenBank/DDBJ databases">
        <title>Complete genome sequence of Antarcticibacterium flavum KCTC 52984T from an Antarctic marine sediment.</title>
        <authorList>
            <person name="Lee Y.M."/>
            <person name="Shin S.C."/>
        </authorList>
    </citation>
    <scope>NUCLEOTIDE SEQUENCE [LARGE SCALE GENOMIC DNA]</scope>
    <source>
        <strain evidence="2 3">KCTC 52984</strain>
    </source>
</reference>
<dbReference type="InterPro" id="IPR006626">
    <property type="entry name" value="PbH1"/>
</dbReference>
<evidence type="ECO:0000313" key="2">
    <source>
        <dbReference type="EMBL" id="QCY69156.1"/>
    </source>
</evidence>